<feature type="non-terminal residue" evidence="6">
    <location>
        <position position="1"/>
    </location>
</feature>
<protein>
    <recommendedName>
        <fullName evidence="9">UDP-glycosyltransferase</fullName>
    </recommendedName>
</protein>
<feature type="chain" id="PRO_5010971733" description="UDP-glycosyltransferase" evidence="5">
    <location>
        <begin position="20"/>
        <end position="496"/>
    </location>
</feature>
<evidence type="ECO:0000256" key="3">
    <source>
        <dbReference type="ARBA" id="ARBA00022679"/>
    </source>
</evidence>
<comment type="similarity">
    <text evidence="1">Belongs to the UDP-glycosyltransferase family.</text>
</comment>
<keyword evidence="5" id="KW-0732">Signal</keyword>
<organism evidence="6">
    <name type="scientific">Dendroctonus ponderosae</name>
    <name type="common">Mountain pine beetle</name>
    <dbReference type="NCBI Taxonomy" id="77166"/>
    <lineage>
        <taxon>Eukaryota</taxon>
        <taxon>Metazoa</taxon>
        <taxon>Ecdysozoa</taxon>
        <taxon>Arthropoda</taxon>
        <taxon>Hexapoda</taxon>
        <taxon>Insecta</taxon>
        <taxon>Pterygota</taxon>
        <taxon>Neoptera</taxon>
        <taxon>Endopterygota</taxon>
        <taxon>Coleoptera</taxon>
        <taxon>Polyphaga</taxon>
        <taxon>Cucujiformia</taxon>
        <taxon>Curculionidae</taxon>
        <taxon>Scolytinae</taxon>
        <taxon>Dendroctonus</taxon>
    </lineage>
</organism>
<dbReference type="InterPro" id="IPR050271">
    <property type="entry name" value="UDP-glycosyltransferase"/>
</dbReference>
<reference evidence="7" key="2">
    <citation type="submission" date="2024-08" db="UniProtKB">
        <authorList>
            <consortium name="EnsemblMetazoa"/>
        </authorList>
    </citation>
    <scope>IDENTIFICATION</scope>
</reference>
<keyword evidence="4" id="KW-0812">Transmembrane</keyword>
<dbReference type="EMBL" id="KB740997">
    <property type="protein sequence ID" value="ENN75853.1"/>
    <property type="molecule type" value="Genomic_DNA"/>
</dbReference>
<dbReference type="Proteomes" id="UP000019118">
    <property type="component" value="Unassembled WGS sequence"/>
</dbReference>
<dbReference type="KEGG" id="dpa:109539077"/>
<keyword evidence="4" id="KW-1133">Transmembrane helix</keyword>
<dbReference type="AlphaFoldDB" id="N6TDN1"/>
<evidence type="ECO:0008006" key="9">
    <source>
        <dbReference type="Google" id="ProtNLM"/>
    </source>
</evidence>
<feature type="signal peptide" evidence="5">
    <location>
        <begin position="1"/>
        <end position="19"/>
    </location>
</feature>
<keyword evidence="4" id="KW-0472">Membrane</keyword>
<evidence type="ECO:0000256" key="5">
    <source>
        <dbReference type="SAM" id="SignalP"/>
    </source>
</evidence>
<evidence type="ECO:0000313" key="6">
    <source>
        <dbReference type="EMBL" id="ENN75853.1"/>
    </source>
</evidence>
<sequence length="496" mass="57511">MKLWTLLSFVAAYQQVLLAESNILVVFPHVYYSHFKETARLVSKIGTYGYNVTFVTPFPTQLENAHQGITEISIEGIVEPLKDYVANFYQTENTWYSYWSHLKYTKDIGYEYAQKVLENENVTKLISSSSQFDLVIIEDVSADALTILSHIFKCPLVVLLSEPLGIFYDNYVTDITPSKQYNEIRSMHHWAFKELFRELNTLPAQNRLARKFLPSAPDLRNIMYDTSLVLMPSYEILTYLVPKYPHVKQIGGFNRAESNKPEIEAENASASLVVVSKNIPSYIFEKLLDIPSLKFIYTSQVSDVIRQERVDLLIGDGDVYDIASAMARRVKVLIISRNYWHQSFLIDKLVDERMALQVSIEDDFKKIVEAVNYLMNDAESVFKVMRAWTLMNIEQPEGDQTMGWLEHVLFYKGASHLRPSNLRSSLLHNRITVIIILIIVDLALFLLFYWIIIHFHKVLRHAVLKVCGAIRRFIKRRAQPQTTISYIPIDEKKFRI</sequence>
<dbReference type="HOGENOM" id="CLU_550148_0_0_1"/>
<name>N6TDN1_DENPD</name>
<dbReference type="OrthoDB" id="5835829at2759"/>
<dbReference type="EnsemblMetazoa" id="XM_019906674.1">
    <property type="protein sequence ID" value="XP_019762233.1"/>
    <property type="gene ID" value="LOC109539077"/>
</dbReference>
<evidence type="ECO:0000256" key="1">
    <source>
        <dbReference type="ARBA" id="ARBA00009995"/>
    </source>
</evidence>
<dbReference type="GO" id="GO:0008194">
    <property type="term" value="F:UDP-glycosyltransferase activity"/>
    <property type="evidence" value="ECO:0007669"/>
    <property type="project" value="TreeGrafter"/>
</dbReference>
<keyword evidence="2" id="KW-0328">Glycosyltransferase</keyword>
<evidence type="ECO:0000313" key="8">
    <source>
        <dbReference type="Proteomes" id="UP000019118"/>
    </source>
</evidence>
<feature type="transmembrane region" description="Helical" evidence="4">
    <location>
        <begin position="431"/>
        <end position="452"/>
    </location>
</feature>
<evidence type="ECO:0000256" key="2">
    <source>
        <dbReference type="ARBA" id="ARBA00022676"/>
    </source>
</evidence>
<dbReference type="PANTHER" id="PTHR48043">
    <property type="entry name" value="EG:EG0003.4 PROTEIN-RELATED"/>
    <property type="match status" value="1"/>
</dbReference>
<evidence type="ECO:0000313" key="7">
    <source>
        <dbReference type="EnsemblMetazoa" id="XP_019762233.1"/>
    </source>
</evidence>
<keyword evidence="8" id="KW-1185">Reference proteome</keyword>
<evidence type="ECO:0000256" key="4">
    <source>
        <dbReference type="SAM" id="Phobius"/>
    </source>
</evidence>
<gene>
    <name evidence="7" type="primary">109539077</name>
    <name evidence="6" type="ORF">YQE_07582</name>
</gene>
<accession>N6TDN1</accession>
<dbReference type="PANTHER" id="PTHR48043:SF159">
    <property type="entry name" value="EG:EG0003.4 PROTEIN-RELATED"/>
    <property type="match status" value="1"/>
</dbReference>
<dbReference type="EnsemblMetazoa" id="XM_019906675.1">
    <property type="protein sequence ID" value="XP_019762234.1"/>
    <property type="gene ID" value="LOC109539077"/>
</dbReference>
<keyword evidence="3" id="KW-0808">Transferase</keyword>
<reference evidence="6 8" key="1">
    <citation type="journal article" date="2013" name="Genome Biol.">
        <title>Draft genome of the mountain pine beetle, Dendroctonus ponderosae Hopkins, a major forest pest.</title>
        <authorList>
            <person name="Keeling C.I."/>
            <person name="Yuen M.M."/>
            <person name="Liao N.Y."/>
            <person name="Docking T.R."/>
            <person name="Chan S.K."/>
            <person name="Taylor G.A."/>
            <person name="Palmquist D.L."/>
            <person name="Jackman S.D."/>
            <person name="Nguyen A."/>
            <person name="Li M."/>
            <person name="Henderson H."/>
            <person name="Janes J.K."/>
            <person name="Zhao Y."/>
            <person name="Pandoh P."/>
            <person name="Moore R."/>
            <person name="Sperling F.A."/>
            <person name="Huber D.P."/>
            <person name="Birol I."/>
            <person name="Jones S.J."/>
            <person name="Bohlmann J."/>
        </authorList>
    </citation>
    <scope>NUCLEOTIDE SEQUENCE</scope>
</reference>
<dbReference type="SUPFAM" id="SSF53756">
    <property type="entry name" value="UDP-Glycosyltransferase/glycogen phosphorylase"/>
    <property type="match status" value="1"/>
</dbReference>
<proteinExistence type="inferred from homology"/>